<feature type="domain" description="Histidine kinase" evidence="12">
    <location>
        <begin position="246"/>
        <end position="460"/>
    </location>
</feature>
<dbReference type="PROSITE" id="PS50109">
    <property type="entry name" value="HIS_KIN"/>
    <property type="match status" value="1"/>
</dbReference>
<evidence type="ECO:0000256" key="6">
    <source>
        <dbReference type="ARBA" id="ARBA00022692"/>
    </source>
</evidence>
<evidence type="ECO:0000256" key="3">
    <source>
        <dbReference type="ARBA" id="ARBA00012438"/>
    </source>
</evidence>
<sequence length="474" mass="51322">MGPKPKSIRFRILSRLTLPFFVLVLLDAAVSYFVAFYFANTAYDQWLLDSASSLAQQVKGKQDKITFELPPEAMAVFRWDAIDKTFFKVESASSGFIAGDTALPVPAGPPVEQASPYFGDGRMQNKNVRVVSLITIPRDSREAVRVSVAETLNKRRRMMVQILTAVIVPQCLLVVFAGFHIWTGIGGGLKPLKALAAAIEQRSAKDLDPIPDKDAPLEVHSLTHTINALLQKLGAAMLSQRRFVENAAHQMRTPLAGLKLQAERALLSDDFEAMKLTMGQIKNAADRVAHLNEQLLTLARSESIAGGMAEFKTVDLKALARRCCLEWAPKALERNIELGFDAQPLPLAVSADATLLRELVNNLLDNAIRYSFPGGQINVAVQADPCRMLIVEDAGPGIGAGEIDKVCERFYRPPGSPGDGCGLGLAIVKEIAELHNARVEIGSGVQGVGTRVAIVFPSSVGHLRGASRHDAVTG</sequence>
<comment type="catalytic activity">
    <reaction evidence="1">
        <text>ATP + protein L-histidine = ADP + protein N-phospho-L-histidine.</text>
        <dbReference type="EC" id="2.7.13.3"/>
    </reaction>
</comment>
<dbReference type="GO" id="GO:0005886">
    <property type="term" value="C:plasma membrane"/>
    <property type="evidence" value="ECO:0007669"/>
    <property type="project" value="TreeGrafter"/>
</dbReference>
<evidence type="ECO:0000256" key="2">
    <source>
        <dbReference type="ARBA" id="ARBA00004370"/>
    </source>
</evidence>
<reference evidence="14 15" key="1">
    <citation type="journal article" date="2013" name="Genome Announc.">
        <title>Genome Sequence of the Obligate Gammaproteobacterial Methanotroph Methylomicrobium album Strain BG8.</title>
        <authorList>
            <person name="Kits K.D."/>
            <person name="Kalyuzhnaya M.G."/>
            <person name="Klotz M.G."/>
            <person name="Jetten M.S."/>
            <person name="Op den Camp H.J."/>
            <person name="Vuilleumier S."/>
            <person name="Bringel F."/>
            <person name="Dispirito A.A."/>
            <person name="Murrell J.C."/>
            <person name="Bruce D."/>
            <person name="Cheng J.F."/>
            <person name="Copeland A."/>
            <person name="Goodwin L."/>
            <person name="Hauser L."/>
            <person name="Lajus A."/>
            <person name="Land M.L."/>
            <person name="Lapidus A."/>
            <person name="Lucas S."/>
            <person name="Medigue C."/>
            <person name="Pitluck S."/>
            <person name="Woyke T."/>
            <person name="Zeytun A."/>
            <person name="Stein L.Y."/>
        </authorList>
    </citation>
    <scope>NUCLEOTIDE SEQUENCE [LARGE SCALE GENOMIC DNA]</scope>
    <source>
        <strain evidence="14 15">BG8</strain>
    </source>
</reference>
<evidence type="ECO:0000256" key="5">
    <source>
        <dbReference type="ARBA" id="ARBA00022679"/>
    </source>
</evidence>
<dbReference type="EMBL" id="CM001475">
    <property type="protein sequence ID" value="EIC31424.1"/>
    <property type="molecule type" value="Genomic_DNA"/>
</dbReference>
<comment type="subcellular location">
    <subcellularLocation>
        <location evidence="2">Membrane</location>
    </subcellularLocation>
</comment>
<evidence type="ECO:0000256" key="11">
    <source>
        <dbReference type="SAM" id="Phobius"/>
    </source>
</evidence>
<evidence type="ECO:0000256" key="9">
    <source>
        <dbReference type="ARBA" id="ARBA00023012"/>
    </source>
</evidence>
<dbReference type="Proteomes" id="UP000005090">
    <property type="component" value="Chromosome"/>
</dbReference>
<dbReference type="InterPro" id="IPR005467">
    <property type="entry name" value="His_kinase_dom"/>
</dbReference>
<evidence type="ECO:0000259" key="13">
    <source>
        <dbReference type="PROSITE" id="PS50885"/>
    </source>
</evidence>
<dbReference type="SMART" id="SM00304">
    <property type="entry name" value="HAMP"/>
    <property type="match status" value="1"/>
</dbReference>
<dbReference type="Pfam" id="PF02518">
    <property type="entry name" value="HATPase_c"/>
    <property type="match status" value="1"/>
</dbReference>
<evidence type="ECO:0000256" key="10">
    <source>
        <dbReference type="ARBA" id="ARBA00023136"/>
    </source>
</evidence>
<dbReference type="Pfam" id="PF00512">
    <property type="entry name" value="HisKA"/>
    <property type="match status" value="1"/>
</dbReference>
<dbReference type="PROSITE" id="PS50885">
    <property type="entry name" value="HAMP"/>
    <property type="match status" value="1"/>
</dbReference>
<dbReference type="HOGENOM" id="CLU_000445_89_37_6"/>
<evidence type="ECO:0000313" key="14">
    <source>
        <dbReference type="EMBL" id="EIC31424.1"/>
    </source>
</evidence>
<dbReference type="Pfam" id="PF00672">
    <property type="entry name" value="HAMP"/>
    <property type="match status" value="1"/>
</dbReference>
<dbReference type="InterPro" id="IPR036097">
    <property type="entry name" value="HisK_dim/P_sf"/>
</dbReference>
<dbReference type="Gene3D" id="1.10.287.130">
    <property type="match status" value="1"/>
</dbReference>
<organism evidence="14 15">
    <name type="scientific">Methylomicrobium album BG8</name>
    <dbReference type="NCBI Taxonomy" id="686340"/>
    <lineage>
        <taxon>Bacteria</taxon>
        <taxon>Pseudomonadati</taxon>
        <taxon>Pseudomonadota</taxon>
        <taxon>Gammaproteobacteria</taxon>
        <taxon>Methylococcales</taxon>
        <taxon>Methylococcaceae</taxon>
        <taxon>Methylomicrobium</taxon>
    </lineage>
</organism>
<feature type="domain" description="HAMP" evidence="13">
    <location>
        <begin position="186"/>
        <end position="238"/>
    </location>
</feature>
<accession>H8GIB2</accession>
<dbReference type="GO" id="GO:0000155">
    <property type="term" value="F:phosphorelay sensor kinase activity"/>
    <property type="evidence" value="ECO:0007669"/>
    <property type="project" value="InterPro"/>
</dbReference>
<gene>
    <name evidence="14" type="ORF">Metal_3780</name>
</gene>
<protein>
    <recommendedName>
        <fullName evidence="3">histidine kinase</fullName>
        <ecNumber evidence="3">2.7.13.3</ecNumber>
    </recommendedName>
</protein>
<dbReference type="InterPro" id="IPR004358">
    <property type="entry name" value="Sig_transdc_His_kin-like_C"/>
</dbReference>
<dbReference type="SUPFAM" id="SSF55874">
    <property type="entry name" value="ATPase domain of HSP90 chaperone/DNA topoisomerase II/histidine kinase"/>
    <property type="match status" value="1"/>
</dbReference>
<dbReference type="eggNOG" id="COG0642">
    <property type="taxonomic scope" value="Bacteria"/>
</dbReference>
<keyword evidence="5" id="KW-0808">Transferase</keyword>
<keyword evidence="15" id="KW-1185">Reference proteome</keyword>
<dbReference type="InterPro" id="IPR003661">
    <property type="entry name" value="HisK_dim/P_dom"/>
</dbReference>
<dbReference type="PRINTS" id="PR00344">
    <property type="entry name" value="BCTRLSENSOR"/>
</dbReference>
<dbReference type="InterPro" id="IPR013727">
    <property type="entry name" value="2CSK_N"/>
</dbReference>
<name>H8GIB2_METAL</name>
<dbReference type="EC" id="2.7.13.3" evidence="3"/>
<dbReference type="InterPro" id="IPR036890">
    <property type="entry name" value="HATPase_C_sf"/>
</dbReference>
<dbReference type="SUPFAM" id="SSF47384">
    <property type="entry name" value="Homodimeric domain of signal transducing histidine kinase"/>
    <property type="match status" value="1"/>
</dbReference>
<keyword evidence="4" id="KW-0597">Phosphoprotein</keyword>
<dbReference type="RefSeq" id="WP_005374768.1">
    <property type="nucleotide sequence ID" value="NZ_CM001475.1"/>
</dbReference>
<dbReference type="AlphaFoldDB" id="H8GIB2"/>
<dbReference type="STRING" id="686340.Metal_3780"/>
<dbReference type="InterPro" id="IPR003594">
    <property type="entry name" value="HATPase_dom"/>
</dbReference>
<keyword evidence="6 11" id="KW-0812">Transmembrane</keyword>
<keyword evidence="7 14" id="KW-0418">Kinase</keyword>
<dbReference type="Pfam" id="PF08521">
    <property type="entry name" value="2CSK_N"/>
    <property type="match status" value="1"/>
</dbReference>
<dbReference type="PANTHER" id="PTHR45436:SF1">
    <property type="entry name" value="SENSOR PROTEIN QSEC"/>
    <property type="match status" value="1"/>
</dbReference>
<feature type="transmembrane region" description="Helical" evidence="11">
    <location>
        <begin position="162"/>
        <end position="182"/>
    </location>
</feature>
<dbReference type="InterPro" id="IPR003660">
    <property type="entry name" value="HAMP_dom"/>
</dbReference>
<evidence type="ECO:0000256" key="1">
    <source>
        <dbReference type="ARBA" id="ARBA00000085"/>
    </source>
</evidence>
<keyword evidence="10 11" id="KW-0472">Membrane</keyword>
<keyword evidence="8 11" id="KW-1133">Transmembrane helix</keyword>
<evidence type="ECO:0000313" key="15">
    <source>
        <dbReference type="Proteomes" id="UP000005090"/>
    </source>
</evidence>
<dbReference type="CDD" id="cd00082">
    <property type="entry name" value="HisKA"/>
    <property type="match status" value="1"/>
</dbReference>
<evidence type="ECO:0000259" key="12">
    <source>
        <dbReference type="PROSITE" id="PS50109"/>
    </source>
</evidence>
<dbReference type="SMART" id="SM00388">
    <property type="entry name" value="HisKA"/>
    <property type="match status" value="1"/>
</dbReference>
<evidence type="ECO:0000256" key="4">
    <source>
        <dbReference type="ARBA" id="ARBA00022553"/>
    </source>
</evidence>
<evidence type="ECO:0000256" key="7">
    <source>
        <dbReference type="ARBA" id="ARBA00022777"/>
    </source>
</evidence>
<feature type="transmembrane region" description="Helical" evidence="11">
    <location>
        <begin position="20"/>
        <end position="39"/>
    </location>
</feature>
<keyword evidence="9" id="KW-0902">Two-component regulatory system</keyword>
<dbReference type="InterPro" id="IPR050428">
    <property type="entry name" value="TCS_sensor_his_kinase"/>
</dbReference>
<dbReference type="PANTHER" id="PTHR45436">
    <property type="entry name" value="SENSOR HISTIDINE KINASE YKOH"/>
    <property type="match status" value="1"/>
</dbReference>
<dbReference type="Gene3D" id="3.30.565.10">
    <property type="entry name" value="Histidine kinase-like ATPase, C-terminal domain"/>
    <property type="match status" value="1"/>
</dbReference>
<proteinExistence type="predicted"/>
<dbReference type="SMART" id="SM00387">
    <property type="entry name" value="HATPase_c"/>
    <property type="match status" value="1"/>
</dbReference>
<evidence type="ECO:0000256" key="8">
    <source>
        <dbReference type="ARBA" id="ARBA00022989"/>
    </source>
</evidence>